<dbReference type="AlphaFoldDB" id="A0A6L9MBW9"/>
<evidence type="ECO:0000313" key="4">
    <source>
        <dbReference type="Proteomes" id="UP000476332"/>
    </source>
</evidence>
<sequence>MVALALRILILVFAFTMPAAAAPEITSRDARLTVEIDPLPATPFEGEMILITVRGLYDVTIGLERLEQPDLRNFGWVQLGRDSWTTQRIEGRQLTVFERRMALYPEAAGALTIAPFIHHLTLVAGNSERFVHDVVSPPVTVAVEPRPADAGAWWLPARSLTYSDEWDRDPAMLGNGETATRTVRIEATGLPANALPPPPKMLAPWLISFVAPEQRSVELTEDGPVSTVVWQWRMRPVGSEPGRLEAFHIPWFDTSTRQMRDIVLNSQRIAFAAMAEPPAGGMAGFFTANAALLAGAGSFLAVLALLLPGRRLRSRAELAGLARRIMPDRDALALRRAARRGDMPATRLAARGLVAHSAGARLATRREALSALDRHLYGRFPTTGFDLQAFVRTMLRGGRTAGD</sequence>
<protein>
    <recommendedName>
        <fullName evidence="5">Protein BatD</fullName>
    </recommendedName>
</protein>
<keyword evidence="2" id="KW-0732">Signal</keyword>
<comment type="caution">
    <text evidence="3">The sequence shown here is derived from an EMBL/GenBank/DDBJ whole genome shotgun (WGS) entry which is preliminary data.</text>
</comment>
<feature type="signal peptide" evidence="2">
    <location>
        <begin position="1"/>
        <end position="21"/>
    </location>
</feature>
<dbReference type="InterPro" id="IPR025738">
    <property type="entry name" value="BatD"/>
</dbReference>
<dbReference type="PANTHER" id="PTHR40940">
    <property type="entry name" value="PROTEIN BATD-RELATED"/>
    <property type="match status" value="1"/>
</dbReference>
<proteinExistence type="predicted"/>
<keyword evidence="4" id="KW-1185">Reference proteome</keyword>
<dbReference type="PANTHER" id="PTHR40940:SF1">
    <property type="entry name" value="PROTEIN BATD"/>
    <property type="match status" value="1"/>
</dbReference>
<evidence type="ECO:0000313" key="3">
    <source>
        <dbReference type="EMBL" id="NDV85354.1"/>
    </source>
</evidence>
<evidence type="ECO:0008006" key="5">
    <source>
        <dbReference type="Google" id="ProtNLM"/>
    </source>
</evidence>
<accession>A0A6L9MBW9</accession>
<keyword evidence="1" id="KW-0472">Membrane</keyword>
<organism evidence="3 4">
    <name type="scientific">Aurantimonas aggregata</name>
    <dbReference type="NCBI Taxonomy" id="2047720"/>
    <lineage>
        <taxon>Bacteria</taxon>
        <taxon>Pseudomonadati</taxon>
        <taxon>Pseudomonadota</taxon>
        <taxon>Alphaproteobacteria</taxon>
        <taxon>Hyphomicrobiales</taxon>
        <taxon>Aurantimonadaceae</taxon>
        <taxon>Aurantimonas</taxon>
    </lineage>
</organism>
<keyword evidence="1" id="KW-1133">Transmembrane helix</keyword>
<dbReference type="EMBL" id="JAAAMJ010000001">
    <property type="protein sequence ID" value="NDV85354.1"/>
    <property type="molecule type" value="Genomic_DNA"/>
</dbReference>
<reference evidence="3 4" key="1">
    <citation type="submission" date="2020-01" db="EMBL/GenBank/DDBJ databases">
        <title>Genomes of bacteria type strains.</title>
        <authorList>
            <person name="Chen J."/>
            <person name="Zhu S."/>
            <person name="Chen J."/>
        </authorList>
    </citation>
    <scope>NUCLEOTIDE SEQUENCE [LARGE SCALE GENOMIC DNA]</scope>
    <source>
        <strain evidence="3 4">KCTC 52919</strain>
    </source>
</reference>
<keyword evidence="1" id="KW-0812">Transmembrane</keyword>
<dbReference type="Proteomes" id="UP000476332">
    <property type="component" value="Unassembled WGS sequence"/>
</dbReference>
<name>A0A6L9MBW9_9HYPH</name>
<evidence type="ECO:0000256" key="1">
    <source>
        <dbReference type="SAM" id="Phobius"/>
    </source>
</evidence>
<gene>
    <name evidence="3" type="ORF">GTW51_01420</name>
</gene>
<dbReference type="RefSeq" id="WP_163042091.1">
    <property type="nucleotide sequence ID" value="NZ_JAAAMJ010000001.1"/>
</dbReference>
<feature type="transmembrane region" description="Helical" evidence="1">
    <location>
        <begin position="282"/>
        <end position="307"/>
    </location>
</feature>
<evidence type="ECO:0000256" key="2">
    <source>
        <dbReference type="SAM" id="SignalP"/>
    </source>
</evidence>
<feature type="chain" id="PRO_5026954001" description="Protein BatD" evidence="2">
    <location>
        <begin position="22"/>
        <end position="403"/>
    </location>
</feature>